<dbReference type="PIRSF" id="PIRSF004923">
    <property type="entry name" value="RseC"/>
    <property type="match status" value="1"/>
</dbReference>
<evidence type="ECO:0000256" key="1">
    <source>
        <dbReference type="SAM" id="Phobius"/>
    </source>
</evidence>
<gene>
    <name evidence="2" type="ORF">JYB65_03480</name>
</gene>
<dbReference type="Pfam" id="PF04246">
    <property type="entry name" value="RseC_MucC"/>
    <property type="match status" value="1"/>
</dbReference>
<keyword evidence="1" id="KW-1133">Transmembrane helix</keyword>
<dbReference type="Proteomes" id="UP000664545">
    <property type="component" value="Unassembled WGS sequence"/>
</dbReference>
<proteinExistence type="predicted"/>
<comment type="caution">
    <text evidence="2">The sequence shown here is derived from an EMBL/GenBank/DDBJ whole genome shotgun (WGS) entry which is preliminary data.</text>
</comment>
<dbReference type="InterPro" id="IPR007359">
    <property type="entry name" value="SigmaE_reg_RseC_MucC"/>
</dbReference>
<organism evidence="2 3">
    <name type="scientific">Clostridium aminobutyricum</name>
    <dbReference type="NCBI Taxonomy" id="33953"/>
    <lineage>
        <taxon>Bacteria</taxon>
        <taxon>Bacillati</taxon>
        <taxon>Bacillota</taxon>
        <taxon>Clostridia</taxon>
        <taxon>Eubacteriales</taxon>
        <taxon>Clostridiaceae</taxon>
        <taxon>Clostridium</taxon>
    </lineage>
</organism>
<keyword evidence="1" id="KW-0812">Transmembrane</keyword>
<name>A0A939D7C1_CLOAM</name>
<keyword evidence="1" id="KW-0472">Membrane</keyword>
<dbReference type="AlphaFoldDB" id="A0A939D7C1"/>
<dbReference type="PANTHER" id="PTHR35867:SF1">
    <property type="entry name" value="PROTEIN RSEC"/>
    <property type="match status" value="1"/>
</dbReference>
<feature type="transmembrane region" description="Helical" evidence="1">
    <location>
        <begin position="81"/>
        <end position="102"/>
    </location>
</feature>
<evidence type="ECO:0000313" key="2">
    <source>
        <dbReference type="EMBL" id="MBN7772415.1"/>
    </source>
</evidence>
<dbReference type="EMBL" id="JAFJZZ010000001">
    <property type="protein sequence ID" value="MBN7772415.1"/>
    <property type="molecule type" value="Genomic_DNA"/>
</dbReference>
<dbReference type="PANTHER" id="PTHR35867">
    <property type="entry name" value="PROTEIN RSEC"/>
    <property type="match status" value="1"/>
</dbReference>
<dbReference type="InterPro" id="IPR026268">
    <property type="entry name" value="RseC"/>
</dbReference>
<dbReference type="RefSeq" id="WP_206581221.1">
    <property type="nucleotide sequence ID" value="NZ_JAFJZZ010000001.1"/>
</dbReference>
<reference evidence="2" key="1">
    <citation type="submission" date="2021-02" db="EMBL/GenBank/DDBJ databases">
        <title>Abyssanaerobacter marinus gen.nov., sp., nov, anaerobic bacterium isolated from the Onnuri vent field of Indian Ocean and suggestion of Mogibacteriaceae fam. nov., and proposal of reclassification of ambiguous this family's genus member.</title>
        <authorList>
            <person name="Kim Y.J."/>
            <person name="Yang J.-A."/>
        </authorList>
    </citation>
    <scope>NUCLEOTIDE SEQUENCE</scope>
    <source>
        <strain evidence="2">DSM 2634</strain>
    </source>
</reference>
<feature type="transmembrane region" description="Helical" evidence="1">
    <location>
        <begin position="114"/>
        <end position="136"/>
    </location>
</feature>
<evidence type="ECO:0000313" key="3">
    <source>
        <dbReference type="Proteomes" id="UP000664545"/>
    </source>
</evidence>
<protein>
    <submittedName>
        <fullName evidence="2">SoxR reducing system RseC family protein</fullName>
    </submittedName>
</protein>
<sequence>MKYKFIDANTCKGGCKVSKEEDGIIIETCKENMAKVKLGRHNDCKNCGACPGDNTLIIEAQNLIGAKSGQRVILEVKETNMLVAAFVVYIVPLLAILAGVMIGHEIAVKLGYSIQSFEIGGGIFAFLLSVLNIKVFDKFAHNSKKMQPTITRISS</sequence>
<accession>A0A939D7C1</accession>
<keyword evidence="3" id="KW-1185">Reference proteome</keyword>